<evidence type="ECO:0000313" key="6">
    <source>
        <dbReference type="Proteomes" id="UP000593562"/>
    </source>
</evidence>
<keyword evidence="3" id="KW-1133">Transmembrane helix</keyword>
<dbReference type="EMBL" id="JAAARO010000003">
    <property type="protein sequence ID" value="KAF5750168.1"/>
    <property type="molecule type" value="Genomic_DNA"/>
</dbReference>
<accession>A0A7J7DUX8</accession>
<dbReference type="PANTHER" id="PTHR33214:SF69">
    <property type="entry name" value="BIFUNCTIONAL INHIBITOR_LIPID-TRANSFER PROTEIN_SEED STORAGE 2S ALBUMIN SUPERFAMILY PROTEIN"/>
    <property type="match status" value="1"/>
</dbReference>
<keyword evidence="3" id="KW-0472">Membrane</keyword>
<keyword evidence="2" id="KW-0446">Lipid-binding</keyword>
<dbReference type="GO" id="GO:0008289">
    <property type="term" value="F:lipid binding"/>
    <property type="evidence" value="ECO:0007669"/>
    <property type="project" value="UniProtKB-KW"/>
</dbReference>
<evidence type="ECO:0000259" key="4">
    <source>
        <dbReference type="SMART" id="SM00499"/>
    </source>
</evidence>
<comment type="caution">
    <text evidence="5">The sequence shown here is derived from an EMBL/GenBank/DDBJ whole genome shotgun (WGS) entry which is preliminary data.</text>
</comment>
<evidence type="ECO:0000256" key="3">
    <source>
        <dbReference type="SAM" id="Phobius"/>
    </source>
</evidence>
<protein>
    <submittedName>
        <fullName evidence="5">Non-specific lipid-transfer protein 2</fullName>
    </submittedName>
</protein>
<dbReference type="InterPro" id="IPR036312">
    <property type="entry name" value="Bifun_inhib/LTP/seed_sf"/>
</dbReference>
<dbReference type="SUPFAM" id="SSF47699">
    <property type="entry name" value="Bifunctional inhibitor/lipid-transfer protein/seed storage 2S albumin"/>
    <property type="match status" value="1"/>
</dbReference>
<evidence type="ECO:0000256" key="2">
    <source>
        <dbReference type="ARBA" id="ARBA00023121"/>
    </source>
</evidence>
<evidence type="ECO:0000313" key="5">
    <source>
        <dbReference type="EMBL" id="KAF5750168.1"/>
    </source>
</evidence>
<dbReference type="Pfam" id="PF00234">
    <property type="entry name" value="Tryp_alpha_amyl"/>
    <property type="match status" value="1"/>
</dbReference>
<keyword evidence="1" id="KW-0813">Transport</keyword>
<dbReference type="CDD" id="cd01959">
    <property type="entry name" value="nsLTP2"/>
    <property type="match status" value="1"/>
</dbReference>
<reference evidence="5 6" key="1">
    <citation type="journal article" date="2020" name="Nat. Commun.">
        <title>Genome of Tripterygium wilfordii and identification of cytochrome P450 involved in triptolide biosynthesis.</title>
        <authorList>
            <person name="Tu L."/>
            <person name="Su P."/>
            <person name="Zhang Z."/>
            <person name="Gao L."/>
            <person name="Wang J."/>
            <person name="Hu T."/>
            <person name="Zhou J."/>
            <person name="Zhang Y."/>
            <person name="Zhao Y."/>
            <person name="Liu Y."/>
            <person name="Song Y."/>
            <person name="Tong Y."/>
            <person name="Lu Y."/>
            <person name="Yang J."/>
            <person name="Xu C."/>
            <person name="Jia M."/>
            <person name="Peters R.J."/>
            <person name="Huang L."/>
            <person name="Gao W."/>
        </authorList>
    </citation>
    <scope>NUCLEOTIDE SEQUENCE [LARGE SCALE GENOMIC DNA]</scope>
    <source>
        <strain evidence="6">cv. XIE 37</strain>
        <tissue evidence="5">Leaf</tissue>
    </source>
</reference>
<name>A0A7J7DUX8_TRIWF</name>
<proteinExistence type="predicted"/>
<dbReference type="Gene3D" id="1.10.110.10">
    <property type="entry name" value="Plant lipid-transfer and hydrophobic proteins"/>
    <property type="match status" value="1"/>
</dbReference>
<dbReference type="InterPro" id="IPR016140">
    <property type="entry name" value="Bifunc_inhib/LTP/seed_store"/>
</dbReference>
<dbReference type="SMART" id="SM00499">
    <property type="entry name" value="AAI"/>
    <property type="match status" value="1"/>
</dbReference>
<dbReference type="PANTHER" id="PTHR33214">
    <property type="entry name" value="BIFUNCTIONAL INHIBITOR/LIPID-TRANSFER PROTEIN/SEED STORAGE 2S ALBUMIN SUPERFAMILY PROTEIN"/>
    <property type="match status" value="1"/>
</dbReference>
<dbReference type="InParanoid" id="A0A7J7DUX8"/>
<dbReference type="InterPro" id="IPR033872">
    <property type="entry name" value="nsLTP2"/>
</dbReference>
<sequence>MQEVSNVATLFVVMMFVGTAVPMSLPMPPSMPPSTPPLVCNPLSMGDCGGAFMFGGPPSRECCIELNAQKRCFCQYLKDPNLKPYIENPNAKRIAAACGVPIQKC</sequence>
<dbReference type="Proteomes" id="UP000593562">
    <property type="component" value="Unassembled WGS sequence"/>
</dbReference>
<feature type="transmembrane region" description="Helical" evidence="3">
    <location>
        <begin position="6"/>
        <end position="25"/>
    </location>
</feature>
<gene>
    <name evidence="5" type="ORF">HS088_TW03G00500</name>
</gene>
<dbReference type="GO" id="GO:0006869">
    <property type="term" value="P:lipid transport"/>
    <property type="evidence" value="ECO:0007669"/>
    <property type="project" value="InterPro"/>
</dbReference>
<evidence type="ECO:0000256" key="1">
    <source>
        <dbReference type="ARBA" id="ARBA00022448"/>
    </source>
</evidence>
<feature type="domain" description="Bifunctional inhibitor/plant lipid transfer protein/seed storage helical" evidence="4">
    <location>
        <begin position="40"/>
        <end position="105"/>
    </location>
</feature>
<keyword evidence="3" id="KW-0812">Transmembrane</keyword>
<keyword evidence="6" id="KW-1185">Reference proteome</keyword>
<organism evidence="5 6">
    <name type="scientific">Tripterygium wilfordii</name>
    <name type="common">Thunder God vine</name>
    <dbReference type="NCBI Taxonomy" id="458696"/>
    <lineage>
        <taxon>Eukaryota</taxon>
        <taxon>Viridiplantae</taxon>
        <taxon>Streptophyta</taxon>
        <taxon>Embryophyta</taxon>
        <taxon>Tracheophyta</taxon>
        <taxon>Spermatophyta</taxon>
        <taxon>Magnoliopsida</taxon>
        <taxon>eudicotyledons</taxon>
        <taxon>Gunneridae</taxon>
        <taxon>Pentapetalae</taxon>
        <taxon>rosids</taxon>
        <taxon>fabids</taxon>
        <taxon>Celastrales</taxon>
        <taxon>Celastraceae</taxon>
        <taxon>Tripterygium</taxon>
    </lineage>
</organism>
<dbReference type="AlphaFoldDB" id="A0A7J7DUX8"/>